<gene>
    <name evidence="2" type="ORF">CBI31_00760</name>
</gene>
<dbReference type="PIRSF" id="PIRSF017082">
    <property type="entry name" value="YflP"/>
    <property type="match status" value="1"/>
</dbReference>
<comment type="caution">
    <text evidence="2">The sequence shown here is derived from an EMBL/GenBank/DDBJ whole genome shotgun (WGS) entry which is preliminary data.</text>
</comment>
<evidence type="ECO:0000313" key="2">
    <source>
        <dbReference type="EMBL" id="OWS70813.1"/>
    </source>
</evidence>
<dbReference type="Pfam" id="PF03401">
    <property type="entry name" value="TctC"/>
    <property type="match status" value="1"/>
</dbReference>
<dbReference type="Proteomes" id="UP000197528">
    <property type="component" value="Unassembled WGS sequence"/>
</dbReference>
<dbReference type="SUPFAM" id="SSF53850">
    <property type="entry name" value="Periplasmic binding protein-like II"/>
    <property type="match status" value="1"/>
</dbReference>
<dbReference type="EMBL" id="NGUP01000001">
    <property type="protein sequence ID" value="OWS70813.1"/>
    <property type="molecule type" value="Genomic_DNA"/>
</dbReference>
<comment type="similarity">
    <text evidence="1">Belongs to the UPF0065 (bug) family.</text>
</comment>
<dbReference type="Gene3D" id="3.40.190.10">
    <property type="entry name" value="Periplasmic binding protein-like II"/>
    <property type="match status" value="1"/>
</dbReference>
<dbReference type="Gene3D" id="3.40.190.150">
    <property type="entry name" value="Bordetella uptake gene, domain 1"/>
    <property type="match status" value="1"/>
</dbReference>
<name>A0A254PW92_9BURK</name>
<protein>
    <recommendedName>
        <fullName evidence="4">LacI family transcriptional regulator</fullName>
    </recommendedName>
</protein>
<dbReference type="AlphaFoldDB" id="A0A254PW92"/>
<sequence>MKTYKSSAKCQCIGLGNNVHSKLKLNHFFLALLFWIGLGSTHAADIAPAYPNKPIQLIVGFSPGGSADTVGRALAEGLSTRLGQPVIVLNKAGANGNIAAELVARSAPDGYTLYFPSIGHAVNASLYKNLPYDPIKDFTAIGSVFSAPNMLVVPMNSPYKSVAEVIAAAKSNPGRLTFASSGSGTSVHLSAVLFEKMAKIDMIHVPYKGTGSAMPDVISGQVDMSFPNLPSAVPQVKAGNLRGLAITSAKRSAAAPDVPTIAESGLPGYDMATWYGLVAPANLPIGIRSRLNKELQSILADPKFKDKLIAQGADPMPGSPEQFSIFIKSEMEKWRKLIAQSQITVD</sequence>
<evidence type="ECO:0008006" key="4">
    <source>
        <dbReference type="Google" id="ProtNLM"/>
    </source>
</evidence>
<dbReference type="PANTHER" id="PTHR42928">
    <property type="entry name" value="TRICARBOXYLATE-BINDING PROTEIN"/>
    <property type="match status" value="1"/>
</dbReference>
<proteinExistence type="inferred from homology"/>
<reference evidence="2 3" key="1">
    <citation type="submission" date="2017-05" db="EMBL/GenBank/DDBJ databases">
        <title>Genome of Polynucleobacter sp. MWH-Feld-100.</title>
        <authorList>
            <person name="Hahn M.W."/>
        </authorList>
    </citation>
    <scope>NUCLEOTIDE SEQUENCE [LARGE SCALE GENOMIC DNA]</scope>
    <source>
        <strain evidence="2 3">MWH-Feld-100</strain>
    </source>
</reference>
<evidence type="ECO:0000313" key="3">
    <source>
        <dbReference type="Proteomes" id="UP000197528"/>
    </source>
</evidence>
<dbReference type="PANTHER" id="PTHR42928:SF5">
    <property type="entry name" value="BLR1237 PROTEIN"/>
    <property type="match status" value="1"/>
</dbReference>
<evidence type="ECO:0000256" key="1">
    <source>
        <dbReference type="ARBA" id="ARBA00006987"/>
    </source>
</evidence>
<organism evidence="2 3">
    <name type="scientific">Polynucleobacter campilacus</name>
    <dbReference type="NCBI Taxonomy" id="1743163"/>
    <lineage>
        <taxon>Bacteria</taxon>
        <taxon>Pseudomonadati</taxon>
        <taxon>Pseudomonadota</taxon>
        <taxon>Betaproteobacteria</taxon>
        <taxon>Burkholderiales</taxon>
        <taxon>Burkholderiaceae</taxon>
        <taxon>Polynucleobacter</taxon>
    </lineage>
</organism>
<keyword evidence="3" id="KW-1185">Reference proteome</keyword>
<dbReference type="InterPro" id="IPR042100">
    <property type="entry name" value="Bug_dom1"/>
</dbReference>
<dbReference type="InterPro" id="IPR005064">
    <property type="entry name" value="BUG"/>
</dbReference>
<accession>A0A254PW92</accession>
<dbReference type="CDD" id="cd13578">
    <property type="entry name" value="PBP2_Bug27"/>
    <property type="match status" value="1"/>
</dbReference>